<keyword evidence="1" id="KW-1133">Transmembrane helix</keyword>
<evidence type="ECO:0000313" key="3">
    <source>
        <dbReference type="Proteomes" id="UP001220395"/>
    </source>
</evidence>
<evidence type="ECO:0000313" key="2">
    <source>
        <dbReference type="EMBL" id="WCT75601.1"/>
    </source>
</evidence>
<gene>
    <name evidence="2" type="ORF">PQ455_19860</name>
</gene>
<proteinExistence type="predicted"/>
<keyword evidence="3" id="KW-1185">Reference proteome</keyword>
<dbReference type="RefSeq" id="WP_147276299.1">
    <property type="nucleotide sequence ID" value="NZ_CP117412.1"/>
</dbReference>
<accession>A0ABY7TQU2</accession>
<organism evidence="2 3">
    <name type="scientific">Sphingomonas naphthae</name>
    <dbReference type="NCBI Taxonomy" id="1813468"/>
    <lineage>
        <taxon>Bacteria</taxon>
        <taxon>Pseudomonadati</taxon>
        <taxon>Pseudomonadota</taxon>
        <taxon>Alphaproteobacteria</taxon>
        <taxon>Sphingomonadales</taxon>
        <taxon>Sphingomonadaceae</taxon>
        <taxon>Sphingomonas</taxon>
    </lineage>
</organism>
<keyword evidence="1" id="KW-0472">Membrane</keyword>
<dbReference type="Proteomes" id="UP001220395">
    <property type="component" value="Plasmid unnamed1"/>
</dbReference>
<sequence>MATLLNCLLQIAFSSGVITMQKISLFALLIIFTINVACSPSILTERINTSKYPNMVISSEIHAKGNGIKLIGDVRHSIGHYPTHGYMRACATWSSGNRECKERFILMVDGPRRREIGFSFTFNKSPYELVSMKLDFIGPEKSRSK</sequence>
<geneLocation type="plasmid" evidence="2 3">
    <name>unnamed1</name>
</geneLocation>
<name>A0ABY7TQU2_9SPHN</name>
<dbReference type="EMBL" id="CP117412">
    <property type="protein sequence ID" value="WCT75601.1"/>
    <property type="molecule type" value="Genomic_DNA"/>
</dbReference>
<feature type="transmembrane region" description="Helical" evidence="1">
    <location>
        <begin position="24"/>
        <end position="43"/>
    </location>
</feature>
<keyword evidence="1" id="KW-0812">Transmembrane</keyword>
<protein>
    <submittedName>
        <fullName evidence="2">Uncharacterized protein</fullName>
    </submittedName>
</protein>
<reference evidence="2 3" key="1">
    <citation type="submission" date="2023-02" db="EMBL/GenBank/DDBJ databases">
        <title>Genome sequence of Sphingomonas naphthae.</title>
        <authorList>
            <person name="Kim S."/>
            <person name="Heo J."/>
            <person name="Kwon S.-W."/>
        </authorList>
    </citation>
    <scope>NUCLEOTIDE SEQUENCE [LARGE SCALE GENOMIC DNA]</scope>
    <source>
        <strain evidence="2 3">KACC 18716</strain>
        <plasmid evidence="2 3">unnamed1</plasmid>
    </source>
</reference>
<evidence type="ECO:0000256" key="1">
    <source>
        <dbReference type="SAM" id="Phobius"/>
    </source>
</evidence>
<keyword evidence="2" id="KW-0614">Plasmid</keyword>